<evidence type="ECO:0000313" key="2">
    <source>
        <dbReference type="Proteomes" id="UP000502641"/>
    </source>
</evidence>
<accession>A0A6M4PCJ5</accession>
<protein>
    <submittedName>
        <fullName evidence="1">Uncharacterized protein</fullName>
    </submittedName>
</protein>
<dbReference type="Proteomes" id="UP000502641">
    <property type="component" value="Chromosome"/>
</dbReference>
<dbReference type="KEGG" id="sarg:HKX69_00035"/>
<dbReference type="AlphaFoldDB" id="A0A6M4PCJ5"/>
<keyword evidence="2" id="KW-1185">Reference proteome</keyword>
<organism evidence="1 2">
    <name type="scientific">Streptomyces argyrophylli</name>
    <dbReference type="NCBI Taxonomy" id="2726118"/>
    <lineage>
        <taxon>Bacteria</taxon>
        <taxon>Bacillati</taxon>
        <taxon>Actinomycetota</taxon>
        <taxon>Actinomycetes</taxon>
        <taxon>Kitasatosporales</taxon>
        <taxon>Streptomycetaceae</taxon>
        <taxon>Streptomyces</taxon>
    </lineage>
</organism>
<dbReference type="RefSeq" id="WP_171150024.1">
    <property type="nucleotide sequence ID" value="NZ_CP053189.1"/>
</dbReference>
<gene>
    <name evidence="1" type="ORF">HKX69_00035</name>
</gene>
<name>A0A6M4PCJ5_9ACTN</name>
<evidence type="ECO:0000313" key="1">
    <source>
        <dbReference type="EMBL" id="QJS08129.1"/>
    </source>
</evidence>
<proteinExistence type="predicted"/>
<sequence length="52" mass="5643">MAVAALAPNIHSLAWPGVEEFTGVMPTLVATLTGFWPSRRVYLFDGFCSRAS</sequence>
<dbReference type="EMBL" id="CP053189">
    <property type="protein sequence ID" value="QJS08129.1"/>
    <property type="molecule type" value="Genomic_DNA"/>
</dbReference>
<reference evidence="1 2" key="1">
    <citation type="submission" date="2020-05" db="EMBL/GenBank/DDBJ databases">
        <authorList>
            <person name="Li K."/>
        </authorList>
    </citation>
    <scope>NUCLEOTIDE SEQUENCE [LARGE SCALE GENOMIC DNA]</scope>
    <source>
        <strain evidence="2">jing01</strain>
    </source>
</reference>